<evidence type="ECO:0000256" key="5">
    <source>
        <dbReference type="ARBA" id="ARBA00022840"/>
    </source>
</evidence>
<feature type="binding site" evidence="6">
    <location>
        <begin position="284"/>
        <end position="291"/>
    </location>
    <ligand>
        <name>ATP</name>
        <dbReference type="ChEBI" id="CHEBI:30616"/>
    </ligand>
</feature>
<dbReference type="GO" id="GO:0016787">
    <property type="term" value="F:hydrolase activity"/>
    <property type="evidence" value="ECO:0007669"/>
    <property type="project" value="UniProtKB-KW"/>
</dbReference>
<dbReference type="NCBIfam" id="TIGR00573">
    <property type="entry name" value="dnaq"/>
    <property type="match status" value="1"/>
</dbReference>
<evidence type="ECO:0000256" key="2">
    <source>
        <dbReference type="ARBA" id="ARBA00022741"/>
    </source>
</evidence>
<evidence type="ECO:0000256" key="1">
    <source>
        <dbReference type="ARBA" id="ARBA00022722"/>
    </source>
</evidence>
<accession>A0ABU1TZ67</accession>
<feature type="domain" description="Helicase ATP-binding" evidence="8">
    <location>
        <begin position="249"/>
        <end position="516"/>
    </location>
</feature>
<evidence type="ECO:0000256" key="4">
    <source>
        <dbReference type="ARBA" id="ARBA00022839"/>
    </source>
</evidence>
<dbReference type="SMART" id="SM00479">
    <property type="entry name" value="EXOIII"/>
    <property type="match status" value="1"/>
</dbReference>
<dbReference type="CDD" id="cd06127">
    <property type="entry name" value="DEDDh"/>
    <property type="match status" value="1"/>
</dbReference>
<dbReference type="NCBIfam" id="NF005981">
    <property type="entry name" value="PRK08074.1"/>
    <property type="match status" value="1"/>
</dbReference>
<dbReference type="SMART" id="SM00487">
    <property type="entry name" value="DEXDc"/>
    <property type="match status" value="1"/>
</dbReference>
<dbReference type="PANTHER" id="PTHR11472:SF34">
    <property type="entry name" value="REGULATOR OF TELOMERE ELONGATION HELICASE 1"/>
    <property type="match status" value="1"/>
</dbReference>
<organism evidence="10 11">
    <name type="scientific">Fictibacillus barbaricus</name>
    <dbReference type="NCBI Taxonomy" id="182136"/>
    <lineage>
        <taxon>Bacteria</taxon>
        <taxon>Bacillati</taxon>
        <taxon>Bacillota</taxon>
        <taxon>Bacilli</taxon>
        <taxon>Bacillales</taxon>
        <taxon>Fictibacillaceae</taxon>
        <taxon>Fictibacillus</taxon>
    </lineage>
</organism>
<dbReference type="InterPro" id="IPR036397">
    <property type="entry name" value="RNaseH_sf"/>
</dbReference>
<feature type="domain" description="Helicase C-terminal" evidence="9">
    <location>
        <begin position="753"/>
        <end position="928"/>
    </location>
</feature>
<dbReference type="SMART" id="SM00491">
    <property type="entry name" value="HELICc2"/>
    <property type="match status" value="1"/>
</dbReference>
<reference evidence="10 11" key="1">
    <citation type="submission" date="2023-07" db="EMBL/GenBank/DDBJ databases">
        <title>Sorghum-associated microbial communities from plants grown in Nebraska, USA.</title>
        <authorList>
            <person name="Schachtman D."/>
        </authorList>
    </citation>
    <scope>NUCLEOTIDE SEQUENCE [LARGE SCALE GENOMIC DNA]</scope>
    <source>
        <strain evidence="10 11">BE211</strain>
    </source>
</reference>
<dbReference type="InterPro" id="IPR045028">
    <property type="entry name" value="DinG/Rad3-like"/>
</dbReference>
<sequence>MSRRFVVIDFETTGNSAAKGDRIIQIGAVVVEAGKITDRFSTFVQPGVPIPPFIEQLTGIKDEMVSDAPLFEEVAPKLLQMLEGAYFVAHNVMFDYSFLQGELDRCGYSPLSMPLIDTVELSRMLLLGADGYQLGMLAEYLGLEHENPHQADSDADVTAKLLMHLLDKLEGLPLLTLERLTPFLKKLQSSIEDIVSDMIAEKSAFLADEDTFDFYRKLALRKTKLASKKEQDGYISSHEEIESLDLQNDLKNHMAHYEVRESQQKMVQLVEEALNTNQHLVVEAGTGVGKSLGYLIPGVRFAKEQDRPLVVSTHTVQLQQQLLERDVPLLKKIMPFDFTATVLKGRNHYLCLRKFEHTLQDHHDDNYDMNFTKAQMIIWLTETELGDVEELSMASGGKLFWNTVKSDANSCLNHRCPWFSRCYYHKQRRAAHESDIVITNHALLFTDLKSDSQLLPGYKEAVLDEAHHIEDVVSDHYGKETDYFAFLKLLDRLSTTESDGMINTLAEMVDLLEVKDHEKHLSGWDRTFADVKNELDEMFKRIKSICLTKAKKSRSAELTKLTTRYTKDDVQSAAWEPVLEMGERARHFINDLTKPVKRLLKSVQNHEEHLTFKQKGFLVDLEGLLDDLQDESSELQHLLSCPLSQEVYWLEAESKGPRHAVKLHAKPVEIDQLLADDFFAKKNSVIMTSATMSVKNKFSYMMERLGLLDFGPINAQLPSPFEYEKQAKLMIPTDIPLINEVDQKTFVNRISSSLYDIAKVTKGRMLVLFTSYEMLRETHSAFKNLMKQEEFVLIAQGVDSGSRARLTKNFQRFDNSILFGTNSFWEGIDIPGDDLSCLVIIRLPFTPPDQPVMEAKSEKLKAAGGNPFYDLSLPQAIIRFKQGFGRLVRSSRDKGAVFVFDRRMIETRYGKSFVQSLPKLPVSIKPVEELVEELEEWMD</sequence>
<keyword evidence="11" id="KW-1185">Reference proteome</keyword>
<dbReference type="InterPro" id="IPR001650">
    <property type="entry name" value="Helicase_C-like"/>
</dbReference>
<dbReference type="InterPro" id="IPR014013">
    <property type="entry name" value="Helic_SF1/SF2_ATP-bd_DinG/Rad3"/>
</dbReference>
<dbReference type="Gene3D" id="3.40.50.300">
    <property type="entry name" value="P-loop containing nucleotide triphosphate hydrolases"/>
    <property type="match status" value="2"/>
</dbReference>
<dbReference type="SUPFAM" id="SSF52540">
    <property type="entry name" value="P-loop containing nucleoside triphosphate hydrolases"/>
    <property type="match status" value="1"/>
</dbReference>
<evidence type="ECO:0000259" key="9">
    <source>
        <dbReference type="PROSITE" id="PS51194"/>
    </source>
</evidence>
<evidence type="ECO:0000313" key="10">
    <source>
        <dbReference type="EMBL" id="MDR7072512.1"/>
    </source>
</evidence>
<comment type="caution">
    <text evidence="10">The sequence shown here is derived from an EMBL/GenBank/DDBJ whole genome shotgun (WGS) entry which is preliminary data.</text>
</comment>
<dbReference type="PROSITE" id="PS51193">
    <property type="entry name" value="HELICASE_ATP_BIND_2"/>
    <property type="match status" value="1"/>
</dbReference>
<comment type="similarity">
    <text evidence="6 7">Belongs to the helicase family. DinG subfamily. Type 2 sub-subfamily.</text>
</comment>
<evidence type="ECO:0000256" key="3">
    <source>
        <dbReference type="ARBA" id="ARBA00022801"/>
    </source>
</evidence>
<comment type="function">
    <text evidence="6 7">3'-5' exonuclease.</text>
</comment>
<keyword evidence="5 6" id="KW-0067">ATP-binding</keyword>
<evidence type="ECO:0000259" key="8">
    <source>
        <dbReference type="PROSITE" id="PS51193"/>
    </source>
</evidence>
<keyword evidence="10" id="KW-0347">Helicase</keyword>
<dbReference type="HAMAP" id="MF_02206">
    <property type="entry name" value="DinG_exonucl"/>
    <property type="match status" value="1"/>
</dbReference>
<proteinExistence type="inferred from homology"/>
<dbReference type="NCBIfam" id="TIGR01407">
    <property type="entry name" value="dinG_rel"/>
    <property type="match status" value="1"/>
</dbReference>
<protein>
    <recommendedName>
        <fullName evidence="6 7">3'-5' exonuclease DinG</fullName>
        <ecNumber evidence="6 7">3.1.-.-</ecNumber>
    </recommendedName>
</protein>
<dbReference type="GO" id="GO:0003678">
    <property type="term" value="F:DNA helicase activity"/>
    <property type="evidence" value="ECO:0007669"/>
    <property type="project" value="UniProtKB-EC"/>
</dbReference>
<evidence type="ECO:0000256" key="7">
    <source>
        <dbReference type="RuleBase" id="RU364106"/>
    </source>
</evidence>
<dbReference type="InterPro" id="IPR027417">
    <property type="entry name" value="P-loop_NTPase"/>
</dbReference>
<feature type="short sequence motif" description="DEAH box" evidence="6">
    <location>
        <begin position="464"/>
        <end position="467"/>
    </location>
</feature>
<dbReference type="InterPro" id="IPR014001">
    <property type="entry name" value="Helicase_ATP-bd"/>
</dbReference>
<dbReference type="Pfam" id="PF13307">
    <property type="entry name" value="Helicase_C_2"/>
    <property type="match status" value="1"/>
</dbReference>
<dbReference type="InterPro" id="IPR006054">
    <property type="entry name" value="DnaQ"/>
</dbReference>
<dbReference type="InterPro" id="IPR006310">
    <property type="entry name" value="DinG"/>
</dbReference>
<dbReference type="InterPro" id="IPR006555">
    <property type="entry name" value="ATP-dep_Helicase_C"/>
</dbReference>
<name>A0ABU1TZ67_9BACL</name>
<dbReference type="PROSITE" id="PS51194">
    <property type="entry name" value="HELICASE_CTER"/>
    <property type="match status" value="1"/>
</dbReference>
<dbReference type="Proteomes" id="UP001258181">
    <property type="component" value="Unassembled WGS sequence"/>
</dbReference>
<keyword evidence="2 6" id="KW-0547">Nucleotide-binding</keyword>
<keyword evidence="3 6" id="KW-0378">Hydrolase</keyword>
<keyword evidence="1 6" id="KW-0540">Nuclease</keyword>
<dbReference type="Pfam" id="PF00929">
    <property type="entry name" value="RNase_T"/>
    <property type="match status" value="1"/>
</dbReference>
<dbReference type="PANTHER" id="PTHR11472">
    <property type="entry name" value="DNA REPAIR DEAD HELICASE RAD3/XP-D SUBFAMILY MEMBER"/>
    <property type="match status" value="1"/>
</dbReference>
<dbReference type="InterPro" id="IPR013520">
    <property type="entry name" value="Ribonucl_H"/>
</dbReference>
<evidence type="ECO:0000313" key="11">
    <source>
        <dbReference type="Proteomes" id="UP001258181"/>
    </source>
</evidence>
<dbReference type="EC" id="3.1.-.-" evidence="6 7"/>
<keyword evidence="4 6" id="KW-0269">Exonuclease</keyword>
<dbReference type="InterPro" id="IPR012337">
    <property type="entry name" value="RNaseH-like_sf"/>
</dbReference>
<evidence type="ECO:0000256" key="6">
    <source>
        <dbReference type="HAMAP-Rule" id="MF_02206"/>
    </source>
</evidence>
<dbReference type="SUPFAM" id="SSF53098">
    <property type="entry name" value="Ribonuclease H-like"/>
    <property type="match status" value="1"/>
</dbReference>
<dbReference type="Gene3D" id="3.30.420.10">
    <property type="entry name" value="Ribonuclease H-like superfamily/Ribonuclease H"/>
    <property type="match status" value="1"/>
</dbReference>
<dbReference type="EMBL" id="JAVDWA010000002">
    <property type="protein sequence ID" value="MDR7072512.1"/>
    <property type="molecule type" value="Genomic_DNA"/>
</dbReference>
<gene>
    <name evidence="6 7" type="primary">dinG</name>
    <name evidence="10" type="ORF">J2X07_001489</name>
</gene>